<feature type="domain" description="ABC-2 type transporter transmembrane" evidence="7">
    <location>
        <begin position="265"/>
        <end position="473"/>
    </location>
</feature>
<protein>
    <submittedName>
        <fullName evidence="9">Pleiotropic drug resistance 12</fullName>
    </submittedName>
</protein>
<keyword evidence="3 6" id="KW-0812">Transmembrane</keyword>
<keyword evidence="2" id="KW-0813">Transport</keyword>
<dbReference type="SUPFAM" id="SSF52540">
    <property type="entry name" value="P-loop containing nucleoside triphosphate hydrolases"/>
    <property type="match status" value="1"/>
</dbReference>
<keyword evidence="4 6" id="KW-1133">Transmembrane helix</keyword>
<feature type="transmembrane region" description="Helical" evidence="6">
    <location>
        <begin position="399"/>
        <end position="418"/>
    </location>
</feature>
<dbReference type="GO" id="GO:0005886">
    <property type="term" value="C:plasma membrane"/>
    <property type="evidence" value="ECO:0007669"/>
    <property type="project" value="UniProtKB-ARBA"/>
</dbReference>
<evidence type="ECO:0000259" key="7">
    <source>
        <dbReference type="Pfam" id="PF01061"/>
    </source>
</evidence>
<dbReference type="Pfam" id="PF01061">
    <property type="entry name" value="ABC2_membrane"/>
    <property type="match status" value="1"/>
</dbReference>
<keyword evidence="5 6" id="KW-0472">Membrane</keyword>
<evidence type="ECO:0000313" key="10">
    <source>
        <dbReference type="Proteomes" id="UP001190926"/>
    </source>
</evidence>
<feature type="transmembrane region" description="Helical" evidence="6">
    <location>
        <begin position="365"/>
        <end position="387"/>
    </location>
</feature>
<evidence type="ECO:0000256" key="4">
    <source>
        <dbReference type="ARBA" id="ARBA00022989"/>
    </source>
</evidence>
<proteinExistence type="predicted"/>
<dbReference type="GO" id="GO:0140359">
    <property type="term" value="F:ABC-type transporter activity"/>
    <property type="evidence" value="ECO:0007669"/>
    <property type="project" value="InterPro"/>
</dbReference>
<gene>
    <name evidence="9" type="ORF">C2S53_001800</name>
</gene>
<name>A0AAD4NY04_PERFH</name>
<evidence type="ECO:0000259" key="8">
    <source>
        <dbReference type="Pfam" id="PF19055"/>
    </source>
</evidence>
<dbReference type="EMBL" id="SDAM02029548">
    <property type="protein sequence ID" value="KAH6756619.1"/>
    <property type="molecule type" value="Genomic_DNA"/>
</dbReference>
<evidence type="ECO:0000256" key="3">
    <source>
        <dbReference type="ARBA" id="ARBA00022692"/>
    </source>
</evidence>
<organism evidence="9 10">
    <name type="scientific">Perilla frutescens var. hirtella</name>
    <name type="common">Perilla citriodora</name>
    <name type="synonym">Perilla setoyensis</name>
    <dbReference type="NCBI Taxonomy" id="608512"/>
    <lineage>
        <taxon>Eukaryota</taxon>
        <taxon>Viridiplantae</taxon>
        <taxon>Streptophyta</taxon>
        <taxon>Embryophyta</taxon>
        <taxon>Tracheophyta</taxon>
        <taxon>Spermatophyta</taxon>
        <taxon>Magnoliopsida</taxon>
        <taxon>eudicotyledons</taxon>
        <taxon>Gunneridae</taxon>
        <taxon>Pentapetalae</taxon>
        <taxon>asterids</taxon>
        <taxon>lamiids</taxon>
        <taxon>Lamiales</taxon>
        <taxon>Lamiaceae</taxon>
        <taxon>Nepetoideae</taxon>
        <taxon>Elsholtzieae</taxon>
        <taxon>Perilla</taxon>
    </lineage>
</organism>
<evidence type="ECO:0000313" key="9">
    <source>
        <dbReference type="EMBL" id="KAH6756619.1"/>
    </source>
</evidence>
<keyword evidence="10" id="KW-1185">Reference proteome</keyword>
<comment type="subcellular location">
    <subcellularLocation>
        <location evidence="1">Membrane</location>
        <topology evidence="1">Multi-pass membrane protein</topology>
    </subcellularLocation>
</comment>
<evidence type="ECO:0000256" key="5">
    <source>
        <dbReference type="ARBA" id="ARBA00023136"/>
    </source>
</evidence>
<feature type="transmembrane region" description="Helical" evidence="6">
    <location>
        <begin position="280"/>
        <end position="302"/>
    </location>
</feature>
<dbReference type="InterPro" id="IPR027417">
    <property type="entry name" value="P-loop_NTPase"/>
</dbReference>
<accession>A0AAD4NY04</accession>
<evidence type="ECO:0000256" key="1">
    <source>
        <dbReference type="ARBA" id="ARBA00004141"/>
    </source>
</evidence>
<comment type="caution">
    <text evidence="9">The sequence shown here is derived from an EMBL/GenBank/DDBJ whole genome shotgun (WGS) entry which is preliminary data.</text>
</comment>
<dbReference type="Pfam" id="PF19055">
    <property type="entry name" value="ABC2_membrane_7"/>
    <property type="match status" value="1"/>
</dbReference>
<feature type="transmembrane region" description="Helical" evidence="6">
    <location>
        <begin position="424"/>
        <end position="446"/>
    </location>
</feature>
<evidence type="ECO:0000256" key="2">
    <source>
        <dbReference type="ARBA" id="ARBA00022448"/>
    </source>
</evidence>
<evidence type="ECO:0000256" key="6">
    <source>
        <dbReference type="SAM" id="Phobius"/>
    </source>
</evidence>
<dbReference type="Proteomes" id="UP001190926">
    <property type="component" value="Unassembled WGS sequence"/>
</dbReference>
<feature type="transmembrane region" description="Helical" evidence="6">
    <location>
        <begin position="323"/>
        <end position="345"/>
    </location>
</feature>
<dbReference type="InterPro" id="IPR013525">
    <property type="entry name" value="ABC2_TM"/>
</dbReference>
<reference evidence="9 10" key="1">
    <citation type="journal article" date="2021" name="Nat. Commun.">
        <title>Incipient diploidization of the medicinal plant Perilla within 10,000 years.</title>
        <authorList>
            <person name="Zhang Y."/>
            <person name="Shen Q."/>
            <person name="Leng L."/>
            <person name="Zhang D."/>
            <person name="Chen S."/>
            <person name="Shi Y."/>
            <person name="Ning Z."/>
            <person name="Chen S."/>
        </authorList>
    </citation>
    <scope>NUCLEOTIDE SEQUENCE [LARGE SCALE GENOMIC DNA]</scope>
    <source>
        <strain evidence="10">cv. PC099</strain>
    </source>
</reference>
<dbReference type="AlphaFoldDB" id="A0AAD4NY04"/>
<dbReference type="InterPro" id="IPR043926">
    <property type="entry name" value="ABCG_dom"/>
</dbReference>
<feature type="domain" description="ABC transporter family G" evidence="8">
    <location>
        <begin position="143"/>
        <end position="217"/>
    </location>
</feature>
<dbReference type="PANTHER" id="PTHR19241">
    <property type="entry name" value="ATP-BINDING CASSETTE TRANSPORTER"/>
    <property type="match status" value="1"/>
</dbReference>
<sequence length="562" mass="64335">MTVRETLAFSARCQGLGTNLEMLAELSRREKDANIRPDPDVDIYMKAACLKGEEVSIVTDYILKILGLDICADTLVGDEMTRGISGGQKKRVTIGEMLVGPAKVHFMDEITTGLDSFTAYQVVNSIRQSTRILKETVLVSLLQPEPETYELFDDIMLISEGKIVYQGPREHVLEFFRSMGFKCPERKGVADFLQEVTSKRDQQQYWAEEEKPYRFITAREFAEAFKGFHVGQRLMAELSISFDKTESHPAALTTKSYGVSRKDILKACASRELLLMRRNYFVYLFKLLQLSFMAIIATTLFLRTKMSRDNLMDGRMFSGAIFFVVNTVMFGGMSEIVMSILKLPVFYRQRNSFFFPAWAYALPQWIFSIPVNVLEISVITALTYYEIGFDPNFGRFIKYYLLLLILMQAGHSLFRLIGAIGRNMIIAFLYGYFMLLLVFALSGFVLPRDTINKWWIWGYYISPMMYAENAIMVSPYANVSLGVEVLKFQGFFPSSCCTFLHSHVSNASYVFAAPVKPQAVIIPEDENEVSTEKKGELWLQMLEHNLYNEVYISSLIFDYNLK</sequence>
<dbReference type="Gene3D" id="3.40.50.300">
    <property type="entry name" value="P-loop containing nucleotide triphosphate hydrolases"/>
    <property type="match status" value="1"/>
</dbReference>